<dbReference type="SMART" id="SM01091">
    <property type="entry name" value="CorC_HlyC"/>
    <property type="match status" value="1"/>
</dbReference>
<evidence type="ECO:0000256" key="3">
    <source>
        <dbReference type="ARBA" id="ARBA00022737"/>
    </source>
</evidence>
<dbReference type="GO" id="GO:0050660">
    <property type="term" value="F:flavin adenine dinucleotide binding"/>
    <property type="evidence" value="ECO:0007669"/>
    <property type="project" value="InterPro"/>
</dbReference>
<keyword evidence="5 7" id="KW-0129">CBS domain</keyword>
<dbReference type="PROSITE" id="PS51371">
    <property type="entry name" value="CBS"/>
    <property type="match status" value="2"/>
</dbReference>
<evidence type="ECO:0000256" key="9">
    <source>
        <dbReference type="SAM" id="Phobius"/>
    </source>
</evidence>
<evidence type="ECO:0000256" key="5">
    <source>
        <dbReference type="ARBA" id="ARBA00023122"/>
    </source>
</evidence>
<gene>
    <name evidence="12" type="ORF">ENN04_04185</name>
</gene>
<feature type="transmembrane region" description="Helical" evidence="9">
    <location>
        <begin position="116"/>
        <end position="139"/>
    </location>
</feature>
<feature type="transmembrane region" description="Helical" evidence="9">
    <location>
        <begin position="12"/>
        <end position="40"/>
    </location>
</feature>
<feature type="domain" description="CBS" evidence="10">
    <location>
        <begin position="266"/>
        <end position="322"/>
    </location>
</feature>
<comment type="caution">
    <text evidence="12">The sequence shown here is derived from an EMBL/GenBank/DDBJ whole genome shotgun (WGS) entry which is preliminary data.</text>
</comment>
<evidence type="ECO:0000259" key="11">
    <source>
        <dbReference type="PROSITE" id="PS51846"/>
    </source>
</evidence>
<keyword evidence="2 8" id="KW-0812">Transmembrane</keyword>
<evidence type="ECO:0000256" key="4">
    <source>
        <dbReference type="ARBA" id="ARBA00022989"/>
    </source>
</evidence>
<dbReference type="InterPro" id="IPR016169">
    <property type="entry name" value="FAD-bd_PCMH_sub2"/>
</dbReference>
<dbReference type="InterPro" id="IPR005170">
    <property type="entry name" value="Transptr-assoc_dom"/>
</dbReference>
<evidence type="ECO:0000256" key="1">
    <source>
        <dbReference type="ARBA" id="ARBA00004141"/>
    </source>
</evidence>
<dbReference type="InterPro" id="IPR000644">
    <property type="entry name" value="CBS_dom"/>
</dbReference>
<reference evidence="12" key="1">
    <citation type="journal article" date="2020" name="mSystems">
        <title>Genome- and Community-Level Interaction Insights into Carbon Utilization and Element Cycling Functions of Hydrothermarchaeota in Hydrothermal Sediment.</title>
        <authorList>
            <person name="Zhou Z."/>
            <person name="Liu Y."/>
            <person name="Xu W."/>
            <person name="Pan J."/>
            <person name="Luo Z.H."/>
            <person name="Li M."/>
        </authorList>
    </citation>
    <scope>NUCLEOTIDE SEQUENCE [LARGE SCALE GENOMIC DNA]</scope>
    <source>
        <strain evidence="12">SpSt-114</strain>
    </source>
</reference>
<keyword evidence="4 8" id="KW-1133">Transmembrane helix</keyword>
<evidence type="ECO:0000313" key="12">
    <source>
        <dbReference type="EMBL" id="HHO73818.1"/>
    </source>
</evidence>
<proteinExistence type="predicted"/>
<dbReference type="SUPFAM" id="SSF56176">
    <property type="entry name" value="FAD-binding/transporter-associated domain-like"/>
    <property type="match status" value="1"/>
</dbReference>
<accession>A0A7C5X3U3</accession>
<dbReference type="Gene3D" id="3.30.465.10">
    <property type="match status" value="1"/>
</dbReference>
<dbReference type="AlphaFoldDB" id="A0A7C5X3U3"/>
<feature type="transmembrane region" description="Helical" evidence="9">
    <location>
        <begin position="93"/>
        <end position="109"/>
    </location>
</feature>
<evidence type="ECO:0000256" key="2">
    <source>
        <dbReference type="ARBA" id="ARBA00022692"/>
    </source>
</evidence>
<dbReference type="InterPro" id="IPR002550">
    <property type="entry name" value="CNNM"/>
</dbReference>
<name>A0A7C5X3U3_9AQUI</name>
<dbReference type="EMBL" id="DSAC01000052">
    <property type="protein sequence ID" value="HHO73818.1"/>
    <property type="molecule type" value="Genomic_DNA"/>
</dbReference>
<organism evidence="12">
    <name type="scientific">Thermocrinis ruber</name>
    <dbReference type="NCBI Taxonomy" id="75906"/>
    <lineage>
        <taxon>Bacteria</taxon>
        <taxon>Pseudomonadati</taxon>
        <taxon>Aquificota</taxon>
        <taxon>Aquificia</taxon>
        <taxon>Aquificales</taxon>
        <taxon>Aquificaceae</taxon>
        <taxon>Thermocrinis</taxon>
    </lineage>
</organism>
<keyword evidence="3" id="KW-0677">Repeat</keyword>
<evidence type="ECO:0000256" key="6">
    <source>
        <dbReference type="ARBA" id="ARBA00023136"/>
    </source>
</evidence>
<feature type="domain" description="CBS" evidence="10">
    <location>
        <begin position="203"/>
        <end position="263"/>
    </location>
</feature>
<dbReference type="PANTHER" id="PTHR22777:SF17">
    <property type="entry name" value="UPF0053 PROTEIN SLL0260"/>
    <property type="match status" value="1"/>
</dbReference>
<dbReference type="PANTHER" id="PTHR22777">
    <property type="entry name" value="HEMOLYSIN-RELATED"/>
    <property type="match status" value="1"/>
</dbReference>
<dbReference type="PROSITE" id="PS51846">
    <property type="entry name" value="CNNM"/>
    <property type="match status" value="1"/>
</dbReference>
<evidence type="ECO:0000256" key="8">
    <source>
        <dbReference type="PROSITE-ProRule" id="PRU01193"/>
    </source>
</evidence>
<sequence length="412" mass="47338">MEGSSVVIYTELILLLFLLFLSGFFSSSEVVFFGTNRFLLRKYSQRRFYSLVNRLLAKPKEILVSILIGNEIVNVLISAYGTKLFVSHFGEKGATISAPILSMLIFLFGEVIPKNIVFPFATVLSFIYALPFYIVHTLLTPIRFLFKKLVDAFMPLDEGEKKPEEVFWEVFDLGYGRGFFGEEEKKMVEKALSIRETTVKEIMTPRPDLFILDEDSKVGEVYPEILKRKHSKIPLYSKEPDNITGVLFVKDIVPFSENFQRSLKEFKRDILIVPEVMSLKNLLVEMRRSNSQIAVVVDEHGQLTGLITLGNILRFLFENFPESWEEDVLQVGKNVYKTYGWVPVENLSKKLGFELPEDYEYDTIGGFAMKHLSKVPEEGDEFEYGGYKFVIDKMEGNRIISLLVVALQEQEV</sequence>
<dbReference type="SUPFAM" id="SSF54631">
    <property type="entry name" value="CBS-domain pair"/>
    <property type="match status" value="1"/>
</dbReference>
<dbReference type="Gene3D" id="3.10.580.10">
    <property type="entry name" value="CBS-domain"/>
    <property type="match status" value="1"/>
</dbReference>
<evidence type="ECO:0000256" key="7">
    <source>
        <dbReference type="PROSITE-ProRule" id="PRU00703"/>
    </source>
</evidence>
<protein>
    <submittedName>
        <fullName evidence="12">HlyC/CorC family transporter</fullName>
    </submittedName>
</protein>
<evidence type="ECO:0000259" key="10">
    <source>
        <dbReference type="PROSITE" id="PS51371"/>
    </source>
</evidence>
<dbReference type="Pfam" id="PF01595">
    <property type="entry name" value="CNNM"/>
    <property type="match status" value="1"/>
</dbReference>
<dbReference type="InterPro" id="IPR046342">
    <property type="entry name" value="CBS_dom_sf"/>
</dbReference>
<feature type="domain" description="CNNM transmembrane" evidence="11">
    <location>
        <begin position="4"/>
        <end position="184"/>
    </location>
</feature>
<dbReference type="Pfam" id="PF03471">
    <property type="entry name" value="CorC_HlyC"/>
    <property type="match status" value="1"/>
</dbReference>
<dbReference type="GO" id="GO:0005886">
    <property type="term" value="C:plasma membrane"/>
    <property type="evidence" value="ECO:0007669"/>
    <property type="project" value="TreeGrafter"/>
</dbReference>
<dbReference type="CDD" id="cd04590">
    <property type="entry name" value="CBS_pair_CorC_HlyC_assoc"/>
    <property type="match status" value="1"/>
</dbReference>
<keyword evidence="6 8" id="KW-0472">Membrane</keyword>
<dbReference type="InterPro" id="IPR036318">
    <property type="entry name" value="FAD-bd_PCMH-like_sf"/>
</dbReference>
<dbReference type="Pfam" id="PF00571">
    <property type="entry name" value="CBS"/>
    <property type="match status" value="2"/>
</dbReference>
<dbReference type="InterPro" id="IPR044751">
    <property type="entry name" value="Ion_transp-like_CBS"/>
</dbReference>
<comment type="subcellular location">
    <subcellularLocation>
        <location evidence="1">Membrane</location>
        <topology evidence="1">Multi-pass membrane protein</topology>
    </subcellularLocation>
</comment>